<keyword evidence="2" id="KW-0067">ATP-binding</keyword>
<dbReference type="InterPro" id="IPR041664">
    <property type="entry name" value="AAA_16"/>
</dbReference>
<reference evidence="7 8" key="1">
    <citation type="submission" date="2018-06" db="EMBL/GenBank/DDBJ databases">
        <title>Genomic Encyclopedia of Archaeal and Bacterial Type Strains, Phase II (KMG-II): from individual species to whole genera.</title>
        <authorList>
            <person name="Goeker M."/>
        </authorList>
    </citation>
    <scope>NUCLEOTIDE SEQUENCE [LARGE SCALE GENOMIC DNA]</scope>
    <source>
        <strain evidence="7 8">ATCC BAA-1881</strain>
    </source>
</reference>
<dbReference type="Pfam" id="PF20586">
    <property type="entry name" value="DUF6788"/>
    <property type="match status" value="1"/>
</dbReference>
<dbReference type="Pfam" id="PF13191">
    <property type="entry name" value="AAA_16"/>
    <property type="match status" value="1"/>
</dbReference>
<accession>A0A326UG75</accession>
<feature type="repeat" description="TPR" evidence="3">
    <location>
        <begin position="1060"/>
        <end position="1093"/>
    </location>
</feature>
<dbReference type="GO" id="GO:0004016">
    <property type="term" value="F:adenylate cyclase activity"/>
    <property type="evidence" value="ECO:0007669"/>
    <property type="project" value="TreeGrafter"/>
</dbReference>
<organism evidence="7 8">
    <name type="scientific">Thermosporothrix hazakensis</name>
    <dbReference type="NCBI Taxonomy" id="644383"/>
    <lineage>
        <taxon>Bacteria</taxon>
        <taxon>Bacillati</taxon>
        <taxon>Chloroflexota</taxon>
        <taxon>Ktedonobacteria</taxon>
        <taxon>Ktedonobacterales</taxon>
        <taxon>Thermosporotrichaceae</taxon>
        <taxon>Thermosporothrix</taxon>
    </lineage>
</organism>
<evidence type="ECO:0000313" key="7">
    <source>
        <dbReference type="EMBL" id="PZW29573.1"/>
    </source>
</evidence>
<dbReference type="PANTHER" id="PTHR16305:SF28">
    <property type="entry name" value="GUANYLATE CYCLASE DOMAIN-CONTAINING PROTEIN"/>
    <property type="match status" value="1"/>
</dbReference>
<evidence type="ECO:0000256" key="3">
    <source>
        <dbReference type="PROSITE-ProRule" id="PRU00339"/>
    </source>
</evidence>
<keyword evidence="3" id="KW-0802">TPR repeat</keyword>
<comment type="caution">
    <text evidence="7">The sequence shown here is derived from an EMBL/GenBank/DDBJ whole genome shotgun (WGS) entry which is preliminary data.</text>
</comment>
<keyword evidence="4" id="KW-0175">Coiled coil</keyword>
<dbReference type="PROSITE" id="PS50005">
    <property type="entry name" value="TPR"/>
    <property type="match status" value="1"/>
</dbReference>
<feature type="compositionally biased region" description="Basic and acidic residues" evidence="5">
    <location>
        <begin position="341"/>
        <end position="356"/>
    </location>
</feature>
<feature type="domain" description="Bacterial transcriptional activator" evidence="6">
    <location>
        <begin position="188"/>
        <end position="328"/>
    </location>
</feature>
<evidence type="ECO:0000256" key="5">
    <source>
        <dbReference type="SAM" id="MobiDB-lite"/>
    </source>
</evidence>
<keyword evidence="1" id="KW-0547">Nucleotide-binding</keyword>
<dbReference type="Pfam" id="PF03704">
    <property type="entry name" value="BTAD"/>
    <property type="match status" value="1"/>
</dbReference>
<dbReference type="GO" id="GO:0005524">
    <property type="term" value="F:ATP binding"/>
    <property type="evidence" value="ECO:0007669"/>
    <property type="project" value="UniProtKB-KW"/>
</dbReference>
<dbReference type="SMART" id="SM00028">
    <property type="entry name" value="TPR"/>
    <property type="match status" value="6"/>
</dbReference>
<proteinExistence type="predicted"/>
<dbReference type="Gene3D" id="1.25.40.10">
    <property type="entry name" value="Tetratricopeptide repeat domain"/>
    <property type="match status" value="3"/>
</dbReference>
<keyword evidence="8" id="KW-1185">Reference proteome</keyword>
<dbReference type="InterPro" id="IPR036388">
    <property type="entry name" value="WH-like_DNA-bd_sf"/>
</dbReference>
<evidence type="ECO:0000256" key="4">
    <source>
        <dbReference type="SAM" id="Coils"/>
    </source>
</evidence>
<gene>
    <name evidence="7" type="ORF">EI42_02869</name>
</gene>
<dbReference type="RefSeq" id="WP_111323067.1">
    <property type="nucleotide sequence ID" value="NZ_BIFX01000001.1"/>
</dbReference>
<dbReference type="InterPro" id="IPR011990">
    <property type="entry name" value="TPR-like_helical_dom_sf"/>
</dbReference>
<dbReference type="AlphaFoldDB" id="A0A326UG75"/>
<dbReference type="InterPro" id="IPR027417">
    <property type="entry name" value="P-loop_NTPase"/>
</dbReference>
<dbReference type="GO" id="GO:0005737">
    <property type="term" value="C:cytoplasm"/>
    <property type="evidence" value="ECO:0007669"/>
    <property type="project" value="TreeGrafter"/>
</dbReference>
<dbReference type="Pfam" id="PF13424">
    <property type="entry name" value="TPR_12"/>
    <property type="match status" value="1"/>
</dbReference>
<dbReference type="GO" id="GO:0003677">
    <property type="term" value="F:DNA binding"/>
    <property type="evidence" value="ECO:0007669"/>
    <property type="project" value="InterPro"/>
</dbReference>
<evidence type="ECO:0000256" key="2">
    <source>
        <dbReference type="ARBA" id="ARBA00022840"/>
    </source>
</evidence>
<dbReference type="Proteomes" id="UP000248806">
    <property type="component" value="Unassembled WGS sequence"/>
</dbReference>
<dbReference type="EMBL" id="QKUF01000008">
    <property type="protein sequence ID" value="PZW29573.1"/>
    <property type="molecule type" value="Genomic_DNA"/>
</dbReference>
<evidence type="ECO:0000259" key="6">
    <source>
        <dbReference type="SMART" id="SM01043"/>
    </source>
</evidence>
<dbReference type="OrthoDB" id="134656at2"/>
<protein>
    <submittedName>
        <fullName evidence="7">Tetratricopeptide repeat protein</fullName>
    </submittedName>
</protein>
<feature type="coiled-coil region" evidence="4">
    <location>
        <begin position="373"/>
        <end position="400"/>
    </location>
</feature>
<dbReference type="SUPFAM" id="SSF46894">
    <property type="entry name" value="C-terminal effector domain of the bipartite response regulators"/>
    <property type="match status" value="1"/>
</dbReference>
<dbReference type="InterPro" id="IPR046738">
    <property type="entry name" value="DUF6788"/>
</dbReference>
<dbReference type="Gene3D" id="3.40.50.300">
    <property type="entry name" value="P-loop containing nucleotide triphosphate hydrolases"/>
    <property type="match status" value="1"/>
</dbReference>
<dbReference type="InterPro" id="IPR005158">
    <property type="entry name" value="BTAD"/>
</dbReference>
<evidence type="ECO:0000256" key="1">
    <source>
        <dbReference type="ARBA" id="ARBA00022741"/>
    </source>
</evidence>
<dbReference type="SUPFAM" id="SSF52540">
    <property type="entry name" value="P-loop containing nucleoside triphosphate hydrolases"/>
    <property type="match status" value="1"/>
</dbReference>
<dbReference type="InterPro" id="IPR019734">
    <property type="entry name" value="TPR_rpt"/>
</dbReference>
<dbReference type="PANTHER" id="PTHR16305">
    <property type="entry name" value="TESTICULAR SOLUBLE ADENYLYL CYCLASE"/>
    <property type="match status" value="1"/>
</dbReference>
<dbReference type="InterPro" id="IPR016032">
    <property type="entry name" value="Sig_transdc_resp-reg_C-effctor"/>
</dbReference>
<evidence type="ECO:0000313" key="8">
    <source>
        <dbReference type="Proteomes" id="UP000248806"/>
    </source>
</evidence>
<feature type="region of interest" description="Disordered" evidence="5">
    <location>
        <begin position="337"/>
        <end position="365"/>
    </location>
</feature>
<sequence length="1239" mass="140053">MSSKVSYRQQISYCGKPQCRKCSRGIGHGPYWYEYRTVNGQTTRTYIGKKLPPEIQARLEKVAQSPNRLIQDELEGATVRVFTFGHFRLERRTQRQWQPVSEAGWQQPAVRSLLAYLLCSPERRARRSQLLAALWPTEDPESATRRLSRALSTLQHLLTPRVSRPKATSLLQTSDEWISLADQAALWCDASAFTRLASRPPSTNEEEYERQLRRAIALYNGDFLPEEHHAPWVLSQRQKLRQDWLSLLLALADLSLKRNETTAALDQLDRILIADPTYEPAVQRFLYALSLLKRRGEAIRAYHRFYQALQKEQLSPSAETMQIYEAIRQGHPLRFPFTAQPRRERPPERPILRPEKPIQTGSQQIGRTHQNPLVGREQELQQLQALLQEIEEKQHGAAQRRSSAVPLYTQRRPQCMFLLGDAGIGKTRLAEELGRIGSQRGWLVIWSRVYQQESGIPYHIWTEALRKLLVETELFPTLRSKLLTPVPAVGEAAPELMLPSASLQPLKALLPELAGPQPPLYPSLSPEQDQLRLWEATQELLIEASQSVPLLIVLDDIQWTDSSSGELLGYLARHIDGYPIFLLATCRESELAPTHPLRNYIAHMQREHTINMLQVKPLSREAIGKMVAHLPEEMVERIQEKAAGNPFFAEELARSTPPALPGSIAAALDHRLNRLSRPCQHTLCNAAILGGSFEFHMLSSLEHDADEDTLLEQLEEALQSGVLIEEGSGSRITYHFWHPLMVDHLYKALSRIRRARLHQRAATILEDMYQGRTDEVAAAIVHHLIRGDAEPARIVHYAEIAGDHAQALSAFAEAEKHYQFALHYLEKLDQQSERRTALQERLAECLMIRGNFQEAHNLYNEILQAQGHALPLYEAQKQALLHGEVGRAWRNKGETTLAHQACEQGMQILREAGITSGFAWARLLYQQGSIYSMEGRYTAAWEAAQRALDYFSYQPDTQHPTSGFTTRLERTLQGDQVNLGNIRRLLGQVAAAEGRLGVALEHLTIARNIFEQAEHKRLIGHVSCDLSYVLIKMGRLKEAQAALRHARTLAEQIGDTPLMGVVYSNYGELAASQKNYEEAESWYQKSIVLAEQHSDKVYISMRCAQLALMQGEQGKLSVATRQITRSIRTARAIQNNPCLGTALIVLGTLRTIQADEAETIPILQKHLLRCARRDIERALHLPGLEAELLLKGKLALAAVAVRQGTAEAQTLLAEVEASATRSSFTFLSEQAHELRLQAP</sequence>
<name>A0A326UG75_THEHA</name>
<dbReference type="SMART" id="SM01043">
    <property type="entry name" value="BTAD"/>
    <property type="match status" value="1"/>
</dbReference>
<dbReference type="GO" id="GO:0006355">
    <property type="term" value="P:regulation of DNA-templated transcription"/>
    <property type="evidence" value="ECO:0007669"/>
    <property type="project" value="InterPro"/>
</dbReference>
<dbReference type="SUPFAM" id="SSF48452">
    <property type="entry name" value="TPR-like"/>
    <property type="match status" value="3"/>
</dbReference>
<dbReference type="Gene3D" id="1.10.10.10">
    <property type="entry name" value="Winged helix-like DNA-binding domain superfamily/Winged helix DNA-binding domain"/>
    <property type="match status" value="1"/>
</dbReference>